<proteinExistence type="predicted"/>
<dbReference type="Proteomes" id="UP000887579">
    <property type="component" value="Unplaced"/>
</dbReference>
<protein>
    <submittedName>
        <fullName evidence="2">Dynamin GTPase</fullName>
    </submittedName>
</protein>
<dbReference type="WBParaSite" id="ES5_v2.g8532.t1">
    <property type="protein sequence ID" value="ES5_v2.g8532.t1"/>
    <property type="gene ID" value="ES5_v2.g8532"/>
</dbReference>
<sequence length="677" mass="77040">MEPLIPIFSELCSIKTIIGNGKIDLPQIVVVGSQSSGKSSVLEGIVGWDFLPRGKGTVTRRPLILNLVNVPEVDPRREQAGLTGDWATFKHLPDETFTDFQKVKQEIINDTLKVVGNDKNISPEPIYLTIFSDKVIDLSLVDLPGAITYCLPNQSNTMKSDIEKIIDEYLRNPKSLILAVTHANRDANSSDALRFADKYDPEGKRTLCVLTNIDNMDRGTNAYDKLNGEIFPVQLGIIGVINRSQEDIDNHQSIEDSFAKEEKFFLDYYPDIAAKNGMPYLRVQLHKILENHIIENLTPLRDEINNMTIEEKKIMASLGNAPEESTSRSAANKTIRNFVECFKNSLNGTQEDIEVTKIVGGASINYAFKNFSSFKDIRAEDGLTDEIVITAMRNSHGTNVPMFIDENCFKLLSIRQIKRLKDPSVAFVDTIKNILLEIVDYCTSKLLEQENNRYPRLYKRINKVACDFVNQRLQPTKEFVEKLVNMQSNYINVRHPEFNMPKRNEFQKVRSNCDLQKSFTPNMNIDVFNSSDYKVEEFLSNDQLPSPPSRGSSLAQTPKQAKEVVKEEKHAEISFDADNAELEDCKIMKDLVIQYYNIICKLLQFELSKAIMMELVNHVKDNIHEELEQNISALGEVVKELTKESEEITKKREETATKLEELERAKQLLQKITEGII</sequence>
<evidence type="ECO:0000313" key="2">
    <source>
        <dbReference type="WBParaSite" id="ES5_v2.g8532.t1"/>
    </source>
</evidence>
<organism evidence="1 2">
    <name type="scientific">Panagrolaimus sp. ES5</name>
    <dbReference type="NCBI Taxonomy" id="591445"/>
    <lineage>
        <taxon>Eukaryota</taxon>
        <taxon>Metazoa</taxon>
        <taxon>Ecdysozoa</taxon>
        <taxon>Nematoda</taxon>
        <taxon>Chromadorea</taxon>
        <taxon>Rhabditida</taxon>
        <taxon>Tylenchina</taxon>
        <taxon>Panagrolaimomorpha</taxon>
        <taxon>Panagrolaimoidea</taxon>
        <taxon>Panagrolaimidae</taxon>
        <taxon>Panagrolaimus</taxon>
    </lineage>
</organism>
<name>A0AC34GUK2_9BILA</name>
<evidence type="ECO:0000313" key="1">
    <source>
        <dbReference type="Proteomes" id="UP000887579"/>
    </source>
</evidence>
<reference evidence="2" key="1">
    <citation type="submission" date="2022-11" db="UniProtKB">
        <authorList>
            <consortium name="WormBaseParasite"/>
        </authorList>
    </citation>
    <scope>IDENTIFICATION</scope>
</reference>
<accession>A0AC34GUK2</accession>